<reference evidence="1 2" key="1">
    <citation type="submission" date="2020-08" db="EMBL/GenBank/DDBJ databases">
        <title>Sequencing the genomes of 1000 actinobacteria strains.</title>
        <authorList>
            <person name="Klenk H.-P."/>
        </authorList>
    </citation>
    <scope>NUCLEOTIDE SEQUENCE [LARGE SCALE GENOMIC DNA]</scope>
    <source>
        <strain evidence="1 2">DSM 45267</strain>
    </source>
</reference>
<protein>
    <submittedName>
        <fullName evidence="1">Uncharacterized protein</fullName>
    </submittedName>
</protein>
<keyword evidence="2" id="KW-1185">Reference proteome</keyword>
<gene>
    <name evidence="1" type="ORF">FB384_002021</name>
</gene>
<dbReference type="Proteomes" id="UP000564573">
    <property type="component" value="Unassembled WGS sequence"/>
</dbReference>
<accession>A0A839XKL8</accession>
<organism evidence="1 2">
    <name type="scientific">Prauserella sediminis</name>
    <dbReference type="NCBI Taxonomy" id="577680"/>
    <lineage>
        <taxon>Bacteria</taxon>
        <taxon>Bacillati</taxon>
        <taxon>Actinomycetota</taxon>
        <taxon>Actinomycetes</taxon>
        <taxon>Pseudonocardiales</taxon>
        <taxon>Pseudonocardiaceae</taxon>
        <taxon>Prauserella</taxon>
        <taxon>Prauserella salsuginis group</taxon>
    </lineage>
</organism>
<evidence type="ECO:0000313" key="1">
    <source>
        <dbReference type="EMBL" id="MBB3663117.1"/>
    </source>
</evidence>
<comment type="caution">
    <text evidence="1">The sequence shown here is derived from an EMBL/GenBank/DDBJ whole genome shotgun (WGS) entry which is preliminary data.</text>
</comment>
<sequence>MDSCYRRNYDHVLSYFDGLAMAPPGLVRTVE</sequence>
<evidence type="ECO:0000313" key="2">
    <source>
        <dbReference type="Proteomes" id="UP000564573"/>
    </source>
</evidence>
<dbReference type="AlphaFoldDB" id="A0A839XKL8"/>
<dbReference type="EMBL" id="JACIBS010000001">
    <property type="protein sequence ID" value="MBB3663117.1"/>
    <property type="molecule type" value="Genomic_DNA"/>
</dbReference>
<name>A0A839XKL8_9PSEU</name>
<proteinExistence type="predicted"/>